<reference evidence="1" key="2">
    <citation type="journal article" date="2015" name="Data Brief">
        <title>Shoot transcriptome of the giant reed, Arundo donax.</title>
        <authorList>
            <person name="Barrero R.A."/>
            <person name="Guerrero F.D."/>
            <person name="Moolhuijzen P."/>
            <person name="Goolsby J.A."/>
            <person name="Tidwell J."/>
            <person name="Bellgard S.E."/>
            <person name="Bellgard M.I."/>
        </authorList>
    </citation>
    <scope>NUCLEOTIDE SEQUENCE</scope>
    <source>
        <tissue evidence="1">Shoot tissue taken approximately 20 cm above the soil surface</tissue>
    </source>
</reference>
<organism evidence="1">
    <name type="scientific">Arundo donax</name>
    <name type="common">Giant reed</name>
    <name type="synonym">Donax arundinaceus</name>
    <dbReference type="NCBI Taxonomy" id="35708"/>
    <lineage>
        <taxon>Eukaryota</taxon>
        <taxon>Viridiplantae</taxon>
        <taxon>Streptophyta</taxon>
        <taxon>Embryophyta</taxon>
        <taxon>Tracheophyta</taxon>
        <taxon>Spermatophyta</taxon>
        <taxon>Magnoliopsida</taxon>
        <taxon>Liliopsida</taxon>
        <taxon>Poales</taxon>
        <taxon>Poaceae</taxon>
        <taxon>PACMAD clade</taxon>
        <taxon>Arundinoideae</taxon>
        <taxon>Arundineae</taxon>
        <taxon>Arundo</taxon>
    </lineage>
</organism>
<reference evidence="1" key="1">
    <citation type="submission" date="2014-09" db="EMBL/GenBank/DDBJ databases">
        <authorList>
            <person name="Magalhaes I.L.F."/>
            <person name="Oliveira U."/>
            <person name="Santos F.R."/>
            <person name="Vidigal T.H.D.A."/>
            <person name="Brescovit A.D."/>
            <person name="Santos A.J."/>
        </authorList>
    </citation>
    <scope>NUCLEOTIDE SEQUENCE</scope>
    <source>
        <tissue evidence="1">Shoot tissue taken approximately 20 cm above the soil surface</tissue>
    </source>
</reference>
<dbReference type="AlphaFoldDB" id="A0A0A9EP47"/>
<proteinExistence type="predicted"/>
<evidence type="ECO:0000313" key="1">
    <source>
        <dbReference type="EMBL" id="JAE00779.1"/>
    </source>
</evidence>
<name>A0A0A9EP47_ARUDO</name>
<accession>A0A0A9EP47</accession>
<protein>
    <submittedName>
        <fullName evidence="1">Uncharacterized protein</fullName>
    </submittedName>
</protein>
<sequence>MEFTWEIFKSLDMVSINGGDGRRLSVFDYLRWKKQDKASNYIRKHWTCSRKIQDI</sequence>
<dbReference type="EMBL" id="GBRH01197117">
    <property type="protein sequence ID" value="JAE00779.1"/>
    <property type="molecule type" value="Transcribed_RNA"/>
</dbReference>